<dbReference type="AlphaFoldDB" id="A0A6N6M3R8"/>
<dbReference type="InterPro" id="IPR006153">
    <property type="entry name" value="Cation/H_exchanger_TM"/>
</dbReference>
<dbReference type="InterPro" id="IPR038770">
    <property type="entry name" value="Na+/solute_symporter_sf"/>
</dbReference>
<feature type="transmembrane region" description="Helical" evidence="9">
    <location>
        <begin position="280"/>
        <end position="308"/>
    </location>
</feature>
<evidence type="ECO:0000313" key="12">
    <source>
        <dbReference type="Proteomes" id="UP000435357"/>
    </source>
</evidence>
<comment type="subcellular location">
    <subcellularLocation>
        <location evidence="1">Cell membrane</location>
        <topology evidence="1">Multi-pass membrane protein</topology>
    </subcellularLocation>
</comment>
<feature type="domain" description="Cation/H+ exchanger transmembrane" evidence="10">
    <location>
        <begin position="18"/>
        <end position="387"/>
    </location>
</feature>
<keyword evidence="7" id="KW-0406">Ion transport</keyword>
<evidence type="ECO:0000256" key="2">
    <source>
        <dbReference type="ARBA" id="ARBA00022448"/>
    </source>
</evidence>
<protein>
    <submittedName>
        <fullName evidence="11">Sodium:proton exchanger</fullName>
    </submittedName>
</protein>
<feature type="transmembrane region" description="Helical" evidence="9">
    <location>
        <begin position="342"/>
        <end position="360"/>
    </location>
</feature>
<keyword evidence="3" id="KW-0050">Antiport</keyword>
<dbReference type="GO" id="GO:0005886">
    <property type="term" value="C:plasma membrane"/>
    <property type="evidence" value="ECO:0007669"/>
    <property type="project" value="UniProtKB-SubCell"/>
</dbReference>
<keyword evidence="5 9" id="KW-0812">Transmembrane</keyword>
<gene>
    <name evidence="11" type="ORF">F3059_07680</name>
</gene>
<organism evidence="11 12">
    <name type="scientific">Salibacter halophilus</name>
    <dbReference type="NCBI Taxonomy" id="1803916"/>
    <lineage>
        <taxon>Bacteria</taxon>
        <taxon>Pseudomonadati</taxon>
        <taxon>Bacteroidota</taxon>
        <taxon>Flavobacteriia</taxon>
        <taxon>Flavobacteriales</taxon>
        <taxon>Salibacteraceae</taxon>
        <taxon>Salibacter</taxon>
    </lineage>
</organism>
<dbReference type="PANTHER" id="PTHR32507">
    <property type="entry name" value="NA(+)/H(+) ANTIPORTER 1"/>
    <property type="match status" value="1"/>
</dbReference>
<feature type="transmembrane region" description="Helical" evidence="9">
    <location>
        <begin position="155"/>
        <end position="175"/>
    </location>
</feature>
<evidence type="ECO:0000256" key="1">
    <source>
        <dbReference type="ARBA" id="ARBA00004651"/>
    </source>
</evidence>
<evidence type="ECO:0000256" key="6">
    <source>
        <dbReference type="ARBA" id="ARBA00022989"/>
    </source>
</evidence>
<keyword evidence="4" id="KW-1003">Cell membrane</keyword>
<dbReference type="Gene3D" id="1.20.1530.20">
    <property type="match status" value="1"/>
</dbReference>
<feature type="transmembrane region" description="Helical" evidence="9">
    <location>
        <begin position="195"/>
        <end position="212"/>
    </location>
</feature>
<dbReference type="RefSeq" id="WP_151167890.1">
    <property type="nucleotide sequence ID" value="NZ_WACR01000006.1"/>
</dbReference>
<feature type="transmembrane region" description="Helical" evidence="9">
    <location>
        <begin position="372"/>
        <end position="390"/>
    </location>
</feature>
<evidence type="ECO:0000256" key="9">
    <source>
        <dbReference type="SAM" id="Phobius"/>
    </source>
</evidence>
<dbReference type="GO" id="GO:0015297">
    <property type="term" value="F:antiporter activity"/>
    <property type="evidence" value="ECO:0007669"/>
    <property type="project" value="UniProtKB-KW"/>
</dbReference>
<keyword evidence="12" id="KW-1185">Reference proteome</keyword>
<dbReference type="GO" id="GO:1902600">
    <property type="term" value="P:proton transmembrane transport"/>
    <property type="evidence" value="ECO:0007669"/>
    <property type="project" value="InterPro"/>
</dbReference>
<feature type="transmembrane region" description="Helical" evidence="9">
    <location>
        <begin position="6"/>
        <end position="24"/>
    </location>
</feature>
<feature type="transmembrane region" description="Helical" evidence="9">
    <location>
        <begin position="314"/>
        <end position="335"/>
    </location>
</feature>
<keyword evidence="8 9" id="KW-0472">Membrane</keyword>
<feature type="transmembrane region" description="Helical" evidence="9">
    <location>
        <begin position="59"/>
        <end position="80"/>
    </location>
</feature>
<evidence type="ECO:0000256" key="3">
    <source>
        <dbReference type="ARBA" id="ARBA00022449"/>
    </source>
</evidence>
<evidence type="ECO:0000256" key="5">
    <source>
        <dbReference type="ARBA" id="ARBA00022692"/>
    </source>
</evidence>
<accession>A0A6N6M3R8</accession>
<feature type="transmembrane region" description="Helical" evidence="9">
    <location>
        <begin position="36"/>
        <end position="53"/>
    </location>
</feature>
<reference evidence="11 12" key="1">
    <citation type="submission" date="2019-09" db="EMBL/GenBank/DDBJ databases">
        <title>Genomes of Cryomorphaceae.</title>
        <authorList>
            <person name="Bowman J.P."/>
        </authorList>
    </citation>
    <scope>NUCLEOTIDE SEQUENCE [LARGE SCALE GENOMIC DNA]</scope>
    <source>
        <strain evidence="11 12">KCTC 52047</strain>
    </source>
</reference>
<dbReference type="Proteomes" id="UP000435357">
    <property type="component" value="Unassembled WGS sequence"/>
</dbReference>
<dbReference type="Pfam" id="PF00999">
    <property type="entry name" value="Na_H_Exchanger"/>
    <property type="match status" value="1"/>
</dbReference>
<evidence type="ECO:0000259" key="10">
    <source>
        <dbReference type="Pfam" id="PF00999"/>
    </source>
</evidence>
<name>A0A6N6M3R8_9FLAO</name>
<feature type="transmembrane region" description="Helical" evidence="9">
    <location>
        <begin position="92"/>
        <end position="115"/>
    </location>
</feature>
<dbReference type="OrthoDB" id="643057at2"/>
<evidence type="ECO:0000256" key="7">
    <source>
        <dbReference type="ARBA" id="ARBA00023065"/>
    </source>
</evidence>
<dbReference type="PANTHER" id="PTHR32507:SF0">
    <property type="entry name" value="NA(+)_H(+) ANTIPORTER 2-RELATED"/>
    <property type="match status" value="1"/>
</dbReference>
<feature type="transmembrane region" description="Helical" evidence="9">
    <location>
        <begin position="127"/>
        <end position="148"/>
    </location>
</feature>
<keyword evidence="6 9" id="KW-1133">Transmembrane helix</keyword>
<evidence type="ECO:0000256" key="4">
    <source>
        <dbReference type="ARBA" id="ARBA00022475"/>
    </source>
</evidence>
<evidence type="ECO:0000256" key="8">
    <source>
        <dbReference type="ARBA" id="ARBA00023136"/>
    </source>
</evidence>
<dbReference type="EMBL" id="WACR01000006">
    <property type="protein sequence ID" value="KAB1063908.1"/>
    <property type="molecule type" value="Genomic_DNA"/>
</dbReference>
<feature type="transmembrane region" description="Helical" evidence="9">
    <location>
        <begin position="219"/>
        <end position="235"/>
    </location>
</feature>
<proteinExistence type="predicted"/>
<keyword evidence="2" id="KW-0813">Transport</keyword>
<evidence type="ECO:0000313" key="11">
    <source>
        <dbReference type="EMBL" id="KAB1063908.1"/>
    </source>
</evidence>
<sequence>MPNIGSPYIFLIGVSVIVVLSYFYNLISKRTNIPTVLMLITTGIILNQLMNYFEMGEINMMPILELLGIVGLIMIVLEAALDLKLTKDKAPIIIKSMSVALLELLATTAVLTYIVQFFTGASIQQSIFYAMPMSILSSAIVIPSVGSLDEHKKEFLIYNSTFSDIFGIMFFYFYAGAVDAESSSAMLANFGTNTLITILLSFVLSYILVWVFQKIESEVKLFLLIAVLVLLYAMGKMLHLSSLLIILTFGLILNNRKVFFQGRLSRWIKPVAMRRVLVDFRLITIETAFVVRTFFFVVFGMTIVLSSLVSVKVFLVSVIILAAAYLIRFIFLYIIERKAAKTELWIAPRGLITILLYFAIPSEYQIEAFESGILLYVILGTSIIMTWSLISSKKTDIYDELYDDEIAQQEQEAIDQHTKDQSS</sequence>
<comment type="caution">
    <text evidence="11">The sequence shown here is derived from an EMBL/GenBank/DDBJ whole genome shotgun (WGS) entry which is preliminary data.</text>
</comment>